<evidence type="ECO:0000313" key="2">
    <source>
        <dbReference type="EMBL" id="EFH46077.1"/>
    </source>
</evidence>
<dbReference type="AlphaFoldDB" id="D7ME26"/>
<gene>
    <name evidence="2" type="ORF">ARALYDRAFT_354506</name>
</gene>
<dbReference type="PANTHER" id="PTHR44259:SF26">
    <property type="entry name" value="F-BOX FAMILY PROTEIN-LIKE PROTEIN"/>
    <property type="match status" value="1"/>
</dbReference>
<dbReference type="EMBL" id="GL348719">
    <property type="protein sequence ID" value="EFH46077.1"/>
    <property type="molecule type" value="Genomic_DNA"/>
</dbReference>
<dbReference type="InterPro" id="IPR005174">
    <property type="entry name" value="KIB1-4_b-propeller"/>
</dbReference>
<dbReference type="Gramene" id="fgenesh1_pg.C_scaffold_7001679">
    <property type="protein sequence ID" value="fgenesh1_pg.C_scaffold_7001679"/>
    <property type="gene ID" value="fgenesh1_pg.C_scaffold_7001679"/>
</dbReference>
<dbReference type="HOGENOM" id="CLU_019286_7_1_1"/>
<protein>
    <recommendedName>
        <fullName evidence="1">F-box domain-containing protein</fullName>
    </recommendedName>
</protein>
<dbReference type="SUPFAM" id="SSF81383">
    <property type="entry name" value="F-box domain"/>
    <property type="match status" value="1"/>
</dbReference>
<keyword evidence="3" id="KW-1185">Reference proteome</keyword>
<dbReference type="Proteomes" id="UP000008694">
    <property type="component" value="Unassembled WGS sequence"/>
</dbReference>
<dbReference type="SMART" id="SM00256">
    <property type="entry name" value="FBOX"/>
    <property type="match status" value="1"/>
</dbReference>
<accession>D7ME26</accession>
<dbReference type="InterPro" id="IPR050942">
    <property type="entry name" value="F-box_BR-signaling"/>
</dbReference>
<reference evidence="3" key="1">
    <citation type="journal article" date="2011" name="Nat. Genet.">
        <title>The Arabidopsis lyrata genome sequence and the basis of rapid genome size change.</title>
        <authorList>
            <person name="Hu T.T."/>
            <person name="Pattyn P."/>
            <person name="Bakker E.G."/>
            <person name="Cao J."/>
            <person name="Cheng J.-F."/>
            <person name="Clark R.M."/>
            <person name="Fahlgren N."/>
            <person name="Fawcett J.A."/>
            <person name="Grimwood J."/>
            <person name="Gundlach H."/>
            <person name="Haberer G."/>
            <person name="Hollister J.D."/>
            <person name="Ossowski S."/>
            <person name="Ottilar R.P."/>
            <person name="Salamov A.A."/>
            <person name="Schneeberger K."/>
            <person name="Spannagl M."/>
            <person name="Wang X."/>
            <person name="Yang L."/>
            <person name="Nasrallah M.E."/>
            <person name="Bergelson J."/>
            <person name="Carrington J.C."/>
            <person name="Gaut B.S."/>
            <person name="Schmutz J."/>
            <person name="Mayer K.F.X."/>
            <person name="Van de Peer Y."/>
            <person name="Grigoriev I.V."/>
            <person name="Nordborg M."/>
            <person name="Weigel D."/>
            <person name="Guo Y.-L."/>
        </authorList>
    </citation>
    <scope>NUCLEOTIDE SEQUENCE [LARGE SCALE GENOMIC DNA]</scope>
    <source>
        <strain evidence="3">cv. MN47</strain>
    </source>
</reference>
<feature type="domain" description="F-box" evidence="1">
    <location>
        <begin position="13"/>
        <end position="53"/>
    </location>
</feature>
<name>D7ME26_ARALL</name>
<dbReference type="Gene3D" id="1.20.1280.50">
    <property type="match status" value="1"/>
</dbReference>
<proteinExistence type="predicted"/>
<dbReference type="InterPro" id="IPR001810">
    <property type="entry name" value="F-box_dom"/>
</dbReference>
<organism evidence="3">
    <name type="scientific">Arabidopsis lyrata subsp. lyrata</name>
    <name type="common">Lyre-leaved rock-cress</name>
    <dbReference type="NCBI Taxonomy" id="81972"/>
    <lineage>
        <taxon>Eukaryota</taxon>
        <taxon>Viridiplantae</taxon>
        <taxon>Streptophyta</taxon>
        <taxon>Embryophyta</taxon>
        <taxon>Tracheophyta</taxon>
        <taxon>Spermatophyta</taxon>
        <taxon>Magnoliopsida</taxon>
        <taxon>eudicotyledons</taxon>
        <taxon>Gunneridae</taxon>
        <taxon>Pentapetalae</taxon>
        <taxon>rosids</taxon>
        <taxon>malvids</taxon>
        <taxon>Brassicales</taxon>
        <taxon>Brassicaceae</taxon>
        <taxon>Camelineae</taxon>
        <taxon>Arabidopsis</taxon>
    </lineage>
</organism>
<dbReference type="Pfam" id="PF03478">
    <property type="entry name" value="Beta-prop_KIB1-4"/>
    <property type="match status" value="1"/>
</dbReference>
<dbReference type="Pfam" id="PF00646">
    <property type="entry name" value="F-box"/>
    <property type="match status" value="1"/>
</dbReference>
<evidence type="ECO:0000313" key="3">
    <source>
        <dbReference type="Proteomes" id="UP000008694"/>
    </source>
</evidence>
<dbReference type="PANTHER" id="PTHR44259">
    <property type="entry name" value="OS07G0183000 PROTEIN-RELATED"/>
    <property type="match status" value="1"/>
</dbReference>
<evidence type="ECO:0000259" key="1">
    <source>
        <dbReference type="SMART" id="SM00256"/>
    </source>
</evidence>
<dbReference type="InterPro" id="IPR036047">
    <property type="entry name" value="F-box-like_dom_sf"/>
</dbReference>
<sequence>MEKNQNPNTWSELPLDLLNLVFKRLSFANFRRAKSVCSSWYSASKQCVPKNQIPWLMLFPKDKNSNSCTFFNPEDKDFLYKTQDLGVEFAKSVCIATYGSWLLMQDSKYNLYILNPFTKESIDLPAVESQQPAMVKVERTIDDDFITFGDHNHVKLFKGNNTVRTPVFWIDEKTKDYIALWGLGYWCVVYAKKGDKLWNQIPEIILDSLDMVYKDHKLYSFSYRELFTILDFSGEIPRQTFQRFMHVYRFEWLSPRSRQLSNSWCLAETKLVVTVTGDALLVERMLRPRSRIQSFNVYKFYSSGNFFDKYELADSLGDEAMLLDLGITVLANEVEGLNRNEALRLVNRVSARWVQSNYGKDGRNEQTVLDTSSSVAVDDAALEDMMKLVSIFVDANRLRMKVITGLVKLMNDSQAAQYLESLCKFFPGFTL</sequence>